<name>A0A060RGU3_9STRE</name>
<evidence type="ECO:0000313" key="1">
    <source>
        <dbReference type="EMBL" id="CDO17722.1"/>
    </source>
</evidence>
<dbReference type="Proteomes" id="UP000027584">
    <property type="component" value="Unassembled WGS sequence"/>
</dbReference>
<comment type="caution">
    <text evidence="1">The sequence shown here is derived from an EMBL/GenBank/DDBJ whole genome shotgun (WGS) entry which is preliminary data.</text>
</comment>
<protein>
    <submittedName>
        <fullName evidence="1">Uncharacterized protein</fullName>
    </submittedName>
</protein>
<evidence type="ECO:0000313" key="2">
    <source>
        <dbReference type="Proteomes" id="UP000027584"/>
    </source>
</evidence>
<gene>
    <name evidence="1" type="ORF">BN963_SGAL_00915</name>
</gene>
<accession>A0A060RGU3</accession>
<proteinExistence type="predicted"/>
<sequence length="84" mass="10172">MAKHLTTDDDELMADSLQVENYLKQTRHSQYSIIRLGLEQWLFPYLRRYQNASPQVQFKIFLFSHFYGQKLERVLEDLRGDRYA</sequence>
<organism evidence="1 2">
    <name type="scientific">Streptococcus gallolyticus</name>
    <dbReference type="NCBI Taxonomy" id="315405"/>
    <lineage>
        <taxon>Bacteria</taxon>
        <taxon>Bacillati</taxon>
        <taxon>Bacillota</taxon>
        <taxon>Bacilli</taxon>
        <taxon>Lactobacillales</taxon>
        <taxon>Streptococcaceae</taxon>
        <taxon>Streptococcus</taxon>
    </lineage>
</organism>
<reference evidence="1 2" key="2">
    <citation type="submission" date="2014-05" db="EMBL/GenBank/DDBJ databases">
        <title>Genome sequence of Streptococcus gallolyticus.</title>
        <authorList>
            <person name="Del Campo R."/>
        </authorList>
    </citation>
    <scope>NUCLEOTIDE SEQUENCE [LARGE SCALE GENOMIC DNA]</scope>
    <source>
        <strain evidence="1 2">LMG17956</strain>
    </source>
</reference>
<reference evidence="1 2" key="1">
    <citation type="submission" date="2014-02" db="EMBL/GenBank/DDBJ databases">
        <authorList>
            <person name="Manrique M."/>
        </authorList>
    </citation>
    <scope>NUCLEOTIDE SEQUENCE [LARGE SCALE GENOMIC DNA]</scope>
    <source>
        <strain evidence="1 2">LMG17956</strain>
    </source>
</reference>
<dbReference type="AlphaFoldDB" id="A0A060RGU3"/>
<dbReference type="EMBL" id="CCBC010000137">
    <property type="protein sequence ID" value="CDO17722.1"/>
    <property type="molecule type" value="Genomic_DNA"/>
</dbReference>